<dbReference type="PANTHER" id="PTHR13799:SF14">
    <property type="entry name" value="GTP CYCLOHYDROLASE 1 TYPE 2 HOMOLOG"/>
    <property type="match status" value="1"/>
</dbReference>
<proteinExistence type="inferred from homology"/>
<name>A0A0B5NN96_BACTU</name>
<comment type="similarity">
    <text evidence="1">Belongs to the GTP cyclohydrolase I type 2/NIF3 family.</text>
</comment>
<organism evidence="6 8">
    <name type="scientific">Bacillus thuringiensis</name>
    <dbReference type="NCBI Taxonomy" id="1428"/>
    <lineage>
        <taxon>Bacteria</taxon>
        <taxon>Bacillati</taxon>
        <taxon>Bacillota</taxon>
        <taxon>Bacilli</taxon>
        <taxon>Bacillales</taxon>
        <taxon>Bacillaceae</taxon>
        <taxon>Bacillus</taxon>
        <taxon>Bacillus cereus group</taxon>
    </lineage>
</organism>
<dbReference type="Pfam" id="PF01784">
    <property type="entry name" value="DUF34_NIF3"/>
    <property type="match status" value="1"/>
</dbReference>
<evidence type="ECO:0000256" key="4">
    <source>
        <dbReference type="PIRSR" id="PIRSR602678-1"/>
    </source>
</evidence>
<keyword evidence="3 4" id="KW-0479">Metal-binding</keyword>
<evidence type="ECO:0000256" key="1">
    <source>
        <dbReference type="ARBA" id="ARBA00006964"/>
    </source>
</evidence>
<dbReference type="Proteomes" id="UP000031876">
    <property type="component" value="Chromosome"/>
</dbReference>
<dbReference type="EMBL" id="CP009335">
    <property type="protein sequence ID" value="AJG74827.1"/>
    <property type="molecule type" value="Genomic_DNA"/>
</dbReference>
<dbReference type="SUPFAM" id="SSF102705">
    <property type="entry name" value="NIF3 (NGG1p interacting factor 3)-like"/>
    <property type="match status" value="1"/>
</dbReference>
<dbReference type="KEGG" id="btw:BF38_534"/>
<evidence type="ECO:0000256" key="2">
    <source>
        <dbReference type="ARBA" id="ARBA00022112"/>
    </source>
</evidence>
<dbReference type="GO" id="GO:0046872">
    <property type="term" value="F:metal ion binding"/>
    <property type="evidence" value="ECO:0007669"/>
    <property type="project" value="UniProtKB-KW"/>
</dbReference>
<feature type="binding site" evidence="4">
    <location>
        <position position="272"/>
    </location>
    <ligand>
        <name>a divalent metal cation</name>
        <dbReference type="ChEBI" id="CHEBI:60240"/>
        <label>1</label>
    </ligand>
</feature>
<feature type="binding site" evidence="4">
    <location>
        <position position="138"/>
    </location>
    <ligand>
        <name>a divalent metal cation</name>
        <dbReference type="ChEBI" id="CHEBI:60240"/>
        <label>1</label>
    </ligand>
</feature>
<dbReference type="InterPro" id="IPR036069">
    <property type="entry name" value="DUF34/NIF3_sf"/>
</dbReference>
<evidence type="ECO:0000313" key="5">
    <source>
        <dbReference type="EMBL" id="AJG74827.1"/>
    </source>
</evidence>
<dbReference type="GO" id="GO:0005737">
    <property type="term" value="C:cytoplasm"/>
    <property type="evidence" value="ECO:0007669"/>
    <property type="project" value="TreeGrafter"/>
</dbReference>
<evidence type="ECO:0000313" key="6">
    <source>
        <dbReference type="EMBL" id="QKH24413.1"/>
    </source>
</evidence>
<dbReference type="InterPro" id="IPR002678">
    <property type="entry name" value="DUF34/NIF3"/>
</dbReference>
<feature type="binding site" evidence="4">
    <location>
        <position position="94"/>
    </location>
    <ligand>
        <name>a divalent metal cation</name>
        <dbReference type="ChEBI" id="CHEBI:60240"/>
        <label>1</label>
    </ligand>
</feature>
<reference evidence="5 7" key="1">
    <citation type="journal article" date="2015" name="Genome Announc.">
        <title>Complete genome sequences for 35 biothreat assay-relevant bacillus species.</title>
        <authorList>
            <person name="Johnson S.L."/>
            <person name="Daligault H.E."/>
            <person name="Davenport K.W."/>
            <person name="Jaissle J."/>
            <person name="Frey K.G."/>
            <person name="Ladner J.T."/>
            <person name="Broomall S.M."/>
            <person name="Bishop-Lilly K.A."/>
            <person name="Bruce D.C."/>
            <person name="Gibbons H.S."/>
            <person name="Coyne S.R."/>
            <person name="Lo C.C."/>
            <person name="Meincke L."/>
            <person name="Munk A.C."/>
            <person name="Koroleva G.I."/>
            <person name="Rosenzweig C.N."/>
            <person name="Palacios G.F."/>
            <person name="Redden C.L."/>
            <person name="Minogue T.D."/>
            <person name="Chain P.S."/>
        </authorList>
    </citation>
    <scope>NUCLEOTIDE SEQUENCE [LARGE SCALE GENOMIC DNA]</scope>
    <source>
        <strain evidence="5 7">HD1011</strain>
    </source>
</reference>
<feature type="binding site" evidence="4">
    <location>
        <position position="95"/>
    </location>
    <ligand>
        <name>a divalent metal cation</name>
        <dbReference type="ChEBI" id="CHEBI:60240"/>
        <label>1</label>
    </ligand>
</feature>
<reference evidence="6 8" key="2">
    <citation type="submission" date="2020-05" db="EMBL/GenBank/DDBJ databases">
        <title>FDA dAtabase for Regulatory Grade micrObial Sequences (FDA-ARGOS): Supporting development and validation of Infectious Disease Dx tests.</title>
        <authorList>
            <person name="Nelson B."/>
            <person name="Plummer A."/>
            <person name="Tallon L."/>
            <person name="Sadzewicz L."/>
            <person name="Zhao X."/>
            <person name="Vavikolanu K."/>
            <person name="Mehta A."/>
            <person name="Aluvathingal J."/>
            <person name="Nadendla S."/>
            <person name="Myers T."/>
            <person name="Yan Y."/>
            <person name="Sichtig H."/>
        </authorList>
    </citation>
    <scope>NUCLEOTIDE SEQUENCE [LARGE SCALE GENOMIC DNA]</scope>
    <source>
        <strain evidence="6 8">FDAARGOS_795</strain>
    </source>
</reference>
<dbReference type="AlphaFoldDB" id="A0A0B5NN96"/>
<evidence type="ECO:0000256" key="3">
    <source>
        <dbReference type="ARBA" id="ARBA00022723"/>
    </source>
</evidence>
<dbReference type="EMBL" id="CP053980">
    <property type="protein sequence ID" value="QKH24413.1"/>
    <property type="molecule type" value="Genomic_DNA"/>
</dbReference>
<dbReference type="PANTHER" id="PTHR13799">
    <property type="entry name" value="NGG1 INTERACTING FACTOR 3"/>
    <property type="match status" value="1"/>
</dbReference>
<dbReference type="RefSeq" id="WP_001111100.1">
    <property type="nucleotide sequence ID" value="NZ_CP009335.1"/>
</dbReference>
<evidence type="ECO:0000313" key="8">
    <source>
        <dbReference type="Proteomes" id="UP000501107"/>
    </source>
</evidence>
<protein>
    <recommendedName>
        <fullName evidence="2">GTP cyclohydrolase 1 type 2 homolog</fullName>
    </recommendedName>
</protein>
<feature type="binding site" evidence="4">
    <location>
        <position position="276"/>
    </location>
    <ligand>
        <name>a divalent metal cation</name>
        <dbReference type="ChEBI" id="CHEBI:60240"/>
        <label>1</label>
    </ligand>
</feature>
<sequence length="306" mass="34821">MPALKEIEQSLNHLFQIEKYGKDSAFSRFIPSVYDPIHFPWQQFFEINFVELFNGLMIRGAETVNKVFLAVFPTNDVLETFISQSTPGDLLFMHHPLVMECGDPLGKSGRGFIPIPEKYLQAIKEKQLSIYTCHGPMDVHQTHGTSISIAKSLHAHVIDGFAYEGPEQEPVGLICEIDETSTEALQKRLKNLFHIPYTDFEGKQHDSIKKIAIIAGCGDVVSLMKEAEAKGAEAYITGEIHCHIDNNYGKHKYSLIMDYVNETDMSLIGVSHSASEYLVKETLMYEWFKENFEVDVTLVPQEKWWL</sequence>
<accession>A0A0B5NN96</accession>
<dbReference type="Gene3D" id="3.40.1390.30">
    <property type="entry name" value="NIF3 (NGG1p interacting factor 3)-like"/>
    <property type="match status" value="2"/>
</dbReference>
<gene>
    <name evidence="5" type="ORF">BF38_534</name>
    <name evidence="6" type="ORF">FOC89_10430</name>
</gene>
<dbReference type="Proteomes" id="UP000501107">
    <property type="component" value="Chromosome"/>
</dbReference>
<evidence type="ECO:0000313" key="7">
    <source>
        <dbReference type="Proteomes" id="UP000031876"/>
    </source>
</evidence>